<dbReference type="AlphaFoldDB" id="A0AAW1CXY3"/>
<protein>
    <submittedName>
        <fullName evidence="1">Uncharacterized protein</fullName>
    </submittedName>
</protein>
<evidence type="ECO:0000313" key="1">
    <source>
        <dbReference type="EMBL" id="KAK9503162.1"/>
    </source>
</evidence>
<accession>A0AAW1CXY3</accession>
<proteinExistence type="predicted"/>
<organism evidence="1 2">
    <name type="scientific">Rhynocoris fuscipes</name>
    <dbReference type="NCBI Taxonomy" id="488301"/>
    <lineage>
        <taxon>Eukaryota</taxon>
        <taxon>Metazoa</taxon>
        <taxon>Ecdysozoa</taxon>
        <taxon>Arthropoda</taxon>
        <taxon>Hexapoda</taxon>
        <taxon>Insecta</taxon>
        <taxon>Pterygota</taxon>
        <taxon>Neoptera</taxon>
        <taxon>Paraneoptera</taxon>
        <taxon>Hemiptera</taxon>
        <taxon>Heteroptera</taxon>
        <taxon>Panheteroptera</taxon>
        <taxon>Cimicomorpha</taxon>
        <taxon>Reduviidae</taxon>
        <taxon>Harpactorinae</taxon>
        <taxon>Harpactorini</taxon>
        <taxon>Rhynocoris</taxon>
    </lineage>
</organism>
<gene>
    <name evidence="1" type="ORF">O3M35_011790</name>
</gene>
<comment type="caution">
    <text evidence="1">The sequence shown here is derived from an EMBL/GenBank/DDBJ whole genome shotgun (WGS) entry which is preliminary data.</text>
</comment>
<name>A0AAW1CXY3_9HEMI</name>
<keyword evidence="2" id="KW-1185">Reference proteome</keyword>
<reference evidence="1 2" key="1">
    <citation type="submission" date="2022-12" db="EMBL/GenBank/DDBJ databases">
        <title>Chromosome-level genome assembly of true bugs.</title>
        <authorList>
            <person name="Ma L."/>
            <person name="Li H."/>
        </authorList>
    </citation>
    <scope>NUCLEOTIDE SEQUENCE [LARGE SCALE GENOMIC DNA]</scope>
    <source>
        <strain evidence="1">Lab_2022b</strain>
    </source>
</reference>
<evidence type="ECO:0000313" key="2">
    <source>
        <dbReference type="Proteomes" id="UP001461498"/>
    </source>
</evidence>
<sequence>MSTTKLRFWIEAVERDGELEILVKKIKKEQEDIWFCFDERNQCRDGSYNVETIVANTLARKLEVEEYSGHCGRTDNNREKTC</sequence>
<dbReference type="EMBL" id="JAPXFL010000008">
    <property type="protein sequence ID" value="KAK9503162.1"/>
    <property type="molecule type" value="Genomic_DNA"/>
</dbReference>
<dbReference type="Proteomes" id="UP001461498">
    <property type="component" value="Unassembled WGS sequence"/>
</dbReference>